<dbReference type="CDD" id="cd06223">
    <property type="entry name" value="PRTases_typeI"/>
    <property type="match status" value="1"/>
</dbReference>
<dbReference type="Gene3D" id="3.40.50.2020">
    <property type="match status" value="2"/>
</dbReference>
<dbReference type="GO" id="GO:0006015">
    <property type="term" value="P:5-phosphoribose 1-diphosphate biosynthetic process"/>
    <property type="evidence" value="ECO:0007669"/>
    <property type="project" value="TreeGrafter"/>
</dbReference>
<dbReference type="Pfam" id="PF14572">
    <property type="entry name" value="Pribosyl_synth"/>
    <property type="match status" value="1"/>
</dbReference>
<dbReference type="InterPro" id="IPR029057">
    <property type="entry name" value="PRTase-like"/>
</dbReference>
<dbReference type="GO" id="GO:0000287">
    <property type="term" value="F:magnesium ion binding"/>
    <property type="evidence" value="ECO:0007669"/>
    <property type="project" value="InterPro"/>
</dbReference>
<proteinExistence type="predicted"/>
<accession>A0A1G1YEW3</accession>
<comment type="caution">
    <text evidence="3">The sequence shown here is derived from an EMBL/GenBank/DDBJ whole genome shotgun (WGS) entry which is preliminary data.</text>
</comment>
<dbReference type="SUPFAM" id="SSF53271">
    <property type="entry name" value="PRTase-like"/>
    <property type="match status" value="2"/>
</dbReference>
<name>A0A1G1YEW3_9BACT</name>
<dbReference type="GO" id="GO:0005737">
    <property type="term" value="C:cytoplasm"/>
    <property type="evidence" value="ECO:0007669"/>
    <property type="project" value="TreeGrafter"/>
</dbReference>
<feature type="domain" description="Ribose-phosphate pyrophosphokinase N-terminal" evidence="2">
    <location>
        <begin position="14"/>
        <end position="131"/>
    </location>
</feature>
<dbReference type="Proteomes" id="UP000178501">
    <property type="component" value="Unassembled WGS sequence"/>
</dbReference>
<evidence type="ECO:0000313" key="4">
    <source>
        <dbReference type="Proteomes" id="UP000178501"/>
    </source>
</evidence>
<dbReference type="SMART" id="SM01400">
    <property type="entry name" value="Pribosyltran_N"/>
    <property type="match status" value="1"/>
</dbReference>
<dbReference type="EMBL" id="MHIK01000053">
    <property type="protein sequence ID" value="OGY50774.1"/>
    <property type="molecule type" value="Genomic_DNA"/>
</dbReference>
<gene>
    <name evidence="3" type="ORF">A3J65_00280</name>
</gene>
<dbReference type="Pfam" id="PF13793">
    <property type="entry name" value="Pribosyltran_N"/>
    <property type="match status" value="1"/>
</dbReference>
<dbReference type="GO" id="GO:0002189">
    <property type="term" value="C:ribose phosphate diphosphokinase complex"/>
    <property type="evidence" value="ECO:0007669"/>
    <property type="project" value="TreeGrafter"/>
</dbReference>
<dbReference type="PANTHER" id="PTHR10210:SF41">
    <property type="entry name" value="RIBOSE-PHOSPHATE PYROPHOSPHOKINASE 1, CHLOROPLASTIC"/>
    <property type="match status" value="1"/>
</dbReference>
<dbReference type="PANTHER" id="PTHR10210">
    <property type="entry name" value="RIBOSE-PHOSPHATE DIPHOSPHOKINASE FAMILY MEMBER"/>
    <property type="match status" value="1"/>
</dbReference>
<dbReference type="InterPro" id="IPR000836">
    <property type="entry name" value="PRTase_dom"/>
</dbReference>
<evidence type="ECO:0000259" key="2">
    <source>
        <dbReference type="Pfam" id="PF13793"/>
    </source>
</evidence>
<dbReference type="GO" id="GO:0004749">
    <property type="term" value="F:ribose phosphate diphosphokinase activity"/>
    <property type="evidence" value="ECO:0007669"/>
    <property type="project" value="TreeGrafter"/>
</dbReference>
<organism evidence="3 4">
    <name type="scientific">Candidatus Buchananbacteria bacterium RIFCSPHIGHO2_02_FULL_45_11b</name>
    <dbReference type="NCBI Taxonomy" id="1797541"/>
    <lineage>
        <taxon>Bacteria</taxon>
        <taxon>Candidatus Buchananiibacteriota</taxon>
    </lineage>
</organism>
<evidence type="ECO:0000256" key="1">
    <source>
        <dbReference type="ARBA" id="ARBA00022727"/>
    </source>
</evidence>
<dbReference type="FunFam" id="3.40.50.2020:FF:000014">
    <property type="entry name" value="Ribose-phosphate pyrophosphokinase 1"/>
    <property type="match status" value="1"/>
</dbReference>
<keyword evidence="1" id="KW-0545">Nucleotide biosynthesis</keyword>
<reference evidence="3 4" key="1">
    <citation type="journal article" date="2016" name="Nat. Commun.">
        <title>Thousands of microbial genomes shed light on interconnected biogeochemical processes in an aquifer system.</title>
        <authorList>
            <person name="Anantharaman K."/>
            <person name="Brown C.T."/>
            <person name="Hug L.A."/>
            <person name="Sharon I."/>
            <person name="Castelle C.J."/>
            <person name="Probst A.J."/>
            <person name="Thomas B.C."/>
            <person name="Singh A."/>
            <person name="Wilkins M.J."/>
            <person name="Karaoz U."/>
            <person name="Brodie E.L."/>
            <person name="Williams K.H."/>
            <person name="Hubbard S.S."/>
            <person name="Banfield J.F."/>
        </authorList>
    </citation>
    <scope>NUCLEOTIDE SEQUENCE [LARGE SCALE GENOMIC DNA]</scope>
</reference>
<dbReference type="AlphaFoldDB" id="A0A1G1YEW3"/>
<dbReference type="NCBIfam" id="TIGR01251">
    <property type="entry name" value="ribP_PPkin"/>
    <property type="match status" value="1"/>
</dbReference>
<dbReference type="InterPro" id="IPR029099">
    <property type="entry name" value="Pribosyltran_N"/>
</dbReference>
<dbReference type="InterPro" id="IPR005946">
    <property type="entry name" value="Rib-P_diPkinase"/>
</dbReference>
<sequence>MSRRRPILVYLPGAKILAEKVVKILGIGWKAIPAEVKYFDDGELKCLLPKGEDNSVRGADTYLAQVPFFGSKRSPQDLFMELVAGLATLTECGATFRTAVIPWYYYACQDKKRQRECLSARLAADFISTAGATHVITIDIHNNATEGFFDRRVCTFNGLFATNLMLRYFNETLGILDGKDRFAISAVDTGGSSRVIHIAKQTGIMPVLPTKVKDYKTLKPKSIIINENVRGKIVIIFDDMVRSGGSIAETAKALKAKGAKKIYISATHPDFCGQAIEILDELKKNGIIEKAVLTDSFCFPDDFGKNHPWFVQISLDDMLARTIASLHAENPVSNIYLDDDRSI</sequence>
<dbReference type="GO" id="GO:0006164">
    <property type="term" value="P:purine nucleotide biosynthetic process"/>
    <property type="evidence" value="ECO:0007669"/>
    <property type="project" value="TreeGrafter"/>
</dbReference>
<protein>
    <recommendedName>
        <fullName evidence="2">Ribose-phosphate pyrophosphokinase N-terminal domain-containing protein</fullName>
    </recommendedName>
</protein>
<evidence type="ECO:0000313" key="3">
    <source>
        <dbReference type="EMBL" id="OGY50774.1"/>
    </source>
</evidence>